<evidence type="ECO:0000256" key="2">
    <source>
        <dbReference type="SAM" id="MobiDB-lite"/>
    </source>
</evidence>
<feature type="domain" description="Solute-binding protein family 3/N-terminal" evidence="4">
    <location>
        <begin position="267"/>
        <end position="492"/>
    </location>
</feature>
<dbReference type="AlphaFoldDB" id="A0A8B2NP32"/>
<dbReference type="Pfam" id="PF00497">
    <property type="entry name" value="SBP_bac_3"/>
    <property type="match status" value="1"/>
</dbReference>
<dbReference type="SMART" id="SM00062">
    <property type="entry name" value="PBPb"/>
    <property type="match status" value="1"/>
</dbReference>
<accession>A0A8B2NP32</accession>
<dbReference type="Proteomes" id="UP000249590">
    <property type="component" value="Unassembled WGS sequence"/>
</dbReference>
<feature type="chain" id="PRO_5032504860" description="Solute-binding protein family 3/N-terminal domain-containing protein" evidence="3">
    <location>
        <begin position="20"/>
        <end position="505"/>
    </location>
</feature>
<feature type="signal peptide" evidence="3">
    <location>
        <begin position="1"/>
        <end position="19"/>
    </location>
</feature>
<evidence type="ECO:0000313" key="6">
    <source>
        <dbReference type="Proteomes" id="UP000249590"/>
    </source>
</evidence>
<gene>
    <name evidence="5" type="ORF">DLJ53_14325</name>
</gene>
<organism evidence="5 6">
    <name type="scientific">Acuticoccus sediminis</name>
    <dbReference type="NCBI Taxonomy" id="2184697"/>
    <lineage>
        <taxon>Bacteria</taxon>
        <taxon>Pseudomonadati</taxon>
        <taxon>Pseudomonadota</taxon>
        <taxon>Alphaproteobacteria</taxon>
        <taxon>Hyphomicrobiales</taxon>
        <taxon>Amorphaceae</taxon>
        <taxon>Acuticoccus</taxon>
    </lineage>
</organism>
<evidence type="ECO:0000256" key="3">
    <source>
        <dbReference type="SAM" id="SignalP"/>
    </source>
</evidence>
<feature type="compositionally biased region" description="Low complexity" evidence="2">
    <location>
        <begin position="59"/>
        <end position="100"/>
    </location>
</feature>
<comment type="caution">
    <text evidence="5">The sequence shown here is derived from an EMBL/GenBank/DDBJ whole genome shotgun (WGS) entry which is preliminary data.</text>
</comment>
<dbReference type="Gene3D" id="3.40.190.10">
    <property type="entry name" value="Periplasmic binding protein-like II"/>
    <property type="match status" value="2"/>
</dbReference>
<reference evidence="5 6" key="1">
    <citation type="submission" date="2018-05" db="EMBL/GenBank/DDBJ databases">
        <title>Acuticoccus sediminis sp. nov., isolated from deep-sea sediment of Indian Ocean.</title>
        <authorList>
            <person name="Liu X."/>
            <person name="Lai Q."/>
            <person name="Du Y."/>
            <person name="Sun F."/>
            <person name="Zhang X."/>
            <person name="Wang S."/>
            <person name="Shao Z."/>
        </authorList>
    </citation>
    <scope>NUCLEOTIDE SEQUENCE [LARGE SCALE GENOMIC DNA]</scope>
    <source>
        <strain evidence="5 6">PTG4-2</strain>
    </source>
</reference>
<sequence>MRRCIAGLIALTLSTTLAAAQTLPLSPDTAAGAAAIGLSGPPTQSDRDIEIADSETDQPAAGAPAPEAAGAEPGTGAAAPVAAAPGTAGASEASPAAAESGAEDSDEPDSAATAAGALGITSPPDEPDDEGAEPDTAATAAGALGITSPPEQPGEAGDEPDGAATAAGALGITSPPEAADGGEGTEPDSAATAAGALGINSPPDQSGDGADDGADAAATAAGALGISTPPDTSGSDQGASDAAAAAGALSVTAPSISQVPATTSAPTYAVAILDDAPPFSYLGRFRVRTGFDVDLANALCRTMQARCELMPMSAEDIVQALVDRRVAFAVATTAITAQPGASISFTEPYLGLTVRFVTPRDRRRDVEDDDATYGAIAGTAQAEYLRKLYRDPQAVHLYPNADGMWIDLALGRLDGVLSPAITARREFLSTPIGDGFRFSSAASDGENNLARTAVIGVGAQAGDLVRSLNEALDRMRDSGEFDELLARHLDSDLVTKVGGRPTAGR</sequence>
<dbReference type="EMBL" id="QHHQ01000003">
    <property type="protein sequence ID" value="RAI00442.1"/>
    <property type="molecule type" value="Genomic_DNA"/>
</dbReference>
<keyword evidence="6" id="KW-1185">Reference proteome</keyword>
<proteinExistence type="predicted"/>
<keyword evidence="1 3" id="KW-0732">Signal</keyword>
<protein>
    <recommendedName>
        <fullName evidence="4">Solute-binding protein family 3/N-terminal domain-containing protein</fullName>
    </recommendedName>
</protein>
<dbReference type="RefSeq" id="WP_111346381.1">
    <property type="nucleotide sequence ID" value="NZ_QHHQ01000003.1"/>
</dbReference>
<feature type="compositionally biased region" description="Low complexity" evidence="2">
    <location>
        <begin position="134"/>
        <end position="143"/>
    </location>
</feature>
<evidence type="ECO:0000259" key="4">
    <source>
        <dbReference type="SMART" id="SM00062"/>
    </source>
</evidence>
<evidence type="ECO:0000256" key="1">
    <source>
        <dbReference type="ARBA" id="ARBA00022729"/>
    </source>
</evidence>
<dbReference type="PANTHER" id="PTHR35936:SF19">
    <property type="entry name" value="AMINO-ACID-BINDING PROTEIN YXEM-RELATED"/>
    <property type="match status" value="1"/>
</dbReference>
<name>A0A8B2NP32_9HYPH</name>
<dbReference type="InterPro" id="IPR001638">
    <property type="entry name" value="Solute-binding_3/MltF_N"/>
</dbReference>
<feature type="region of interest" description="Disordered" evidence="2">
    <location>
        <begin position="34"/>
        <end position="215"/>
    </location>
</feature>
<evidence type="ECO:0000313" key="5">
    <source>
        <dbReference type="EMBL" id="RAI00442.1"/>
    </source>
</evidence>
<dbReference type="SUPFAM" id="SSF53850">
    <property type="entry name" value="Periplasmic binding protein-like II"/>
    <property type="match status" value="1"/>
</dbReference>
<dbReference type="PANTHER" id="PTHR35936">
    <property type="entry name" value="MEMBRANE-BOUND LYTIC MUREIN TRANSGLYCOSYLASE F"/>
    <property type="match status" value="1"/>
</dbReference>
<dbReference type="OrthoDB" id="7889102at2"/>